<sequence length="123" mass="13599" precursor="true">MKKFIGIIILMLTLCVNNACAQEKGIASYYGQKAHGRKTSSGERHNAYGLVCAHKKYPMGTKLKVTNLKNGKSVVVRVNDRGPYAKGWVVDLSWQAAKEIDMLAQGVAQVTVEVMKEESDKKQ</sequence>
<name>A0A3S0WL38_9BACT</name>
<dbReference type="InterPro" id="IPR009009">
    <property type="entry name" value="RlpA-like_DPBB"/>
</dbReference>
<comment type="similarity">
    <text evidence="3 4">Belongs to the RlpA family.</text>
</comment>
<gene>
    <name evidence="3" type="primary">rlpA</name>
    <name evidence="6" type="ORF">EHV08_09435</name>
</gene>
<comment type="function">
    <text evidence="3">Lytic transglycosylase with a strong preference for naked glycan strands that lack stem peptides.</text>
</comment>
<dbReference type="SUPFAM" id="SSF50685">
    <property type="entry name" value="Barwin-like endoglucanases"/>
    <property type="match status" value="1"/>
</dbReference>
<comment type="caution">
    <text evidence="6">The sequence shown here is derived from an EMBL/GenBank/DDBJ whole genome shotgun (WGS) entry which is preliminary data.</text>
</comment>
<dbReference type="GO" id="GO:0000270">
    <property type="term" value="P:peptidoglycan metabolic process"/>
    <property type="evidence" value="ECO:0007669"/>
    <property type="project" value="UniProtKB-UniRule"/>
</dbReference>
<evidence type="ECO:0000256" key="2">
    <source>
        <dbReference type="ARBA" id="ARBA00023316"/>
    </source>
</evidence>
<dbReference type="OrthoDB" id="9779128at2"/>
<evidence type="ECO:0000313" key="7">
    <source>
        <dbReference type="Proteomes" id="UP000278983"/>
    </source>
</evidence>
<feature type="domain" description="RlpA-like protein double-psi beta-barrel" evidence="5">
    <location>
        <begin position="23"/>
        <end position="112"/>
    </location>
</feature>
<feature type="signal peptide" evidence="3">
    <location>
        <begin position="1"/>
        <end position="21"/>
    </location>
</feature>
<keyword evidence="2 3" id="KW-0961">Cell wall biogenesis/degradation</keyword>
<dbReference type="HAMAP" id="MF_02071">
    <property type="entry name" value="RlpA"/>
    <property type="match status" value="1"/>
</dbReference>
<dbReference type="InterPro" id="IPR012997">
    <property type="entry name" value="RplA"/>
</dbReference>
<proteinExistence type="inferred from homology"/>
<evidence type="ECO:0000256" key="1">
    <source>
        <dbReference type="ARBA" id="ARBA00023239"/>
    </source>
</evidence>
<dbReference type="EC" id="4.2.2.-" evidence="3"/>
<dbReference type="PANTHER" id="PTHR34183:SF1">
    <property type="entry name" value="ENDOLYTIC PEPTIDOGLYCAN TRANSGLYCOSYLASE RLPA"/>
    <property type="match status" value="1"/>
</dbReference>
<dbReference type="CDD" id="cd22268">
    <property type="entry name" value="DPBB_RlpA-like"/>
    <property type="match status" value="1"/>
</dbReference>
<dbReference type="PANTHER" id="PTHR34183">
    <property type="entry name" value="ENDOLYTIC PEPTIDOGLYCAN TRANSGLYCOSYLASE RLPA"/>
    <property type="match status" value="1"/>
</dbReference>
<evidence type="ECO:0000256" key="4">
    <source>
        <dbReference type="RuleBase" id="RU003495"/>
    </source>
</evidence>
<dbReference type="InterPro" id="IPR034718">
    <property type="entry name" value="RlpA"/>
</dbReference>
<evidence type="ECO:0000259" key="5">
    <source>
        <dbReference type="Pfam" id="PF03330"/>
    </source>
</evidence>
<evidence type="ECO:0000256" key="3">
    <source>
        <dbReference type="HAMAP-Rule" id="MF_02071"/>
    </source>
</evidence>
<dbReference type="GO" id="GO:0008932">
    <property type="term" value="F:lytic endotransglycosylase activity"/>
    <property type="evidence" value="ECO:0007669"/>
    <property type="project" value="UniProtKB-UniRule"/>
</dbReference>
<keyword evidence="7" id="KW-1185">Reference proteome</keyword>
<dbReference type="RefSeq" id="WP_126679040.1">
    <property type="nucleotide sequence ID" value="NZ_RYYU01000001.1"/>
</dbReference>
<dbReference type="AlphaFoldDB" id="A0A3S0WL38"/>
<evidence type="ECO:0000313" key="6">
    <source>
        <dbReference type="EMBL" id="RUL59944.1"/>
    </source>
</evidence>
<dbReference type="NCBIfam" id="TIGR00413">
    <property type="entry name" value="rlpA"/>
    <property type="match status" value="1"/>
</dbReference>
<dbReference type="Proteomes" id="UP000278983">
    <property type="component" value="Unassembled WGS sequence"/>
</dbReference>
<keyword evidence="1 3" id="KW-0456">Lyase</keyword>
<dbReference type="EMBL" id="RYYU01000001">
    <property type="protein sequence ID" value="RUL59944.1"/>
    <property type="molecule type" value="Genomic_DNA"/>
</dbReference>
<reference evidence="6 7" key="1">
    <citation type="submission" date="2018-12" db="EMBL/GenBank/DDBJ databases">
        <title>Genome sequencing of Prevotella sp. KCOM 3155 (= JS262).</title>
        <authorList>
            <person name="Kook J.-K."/>
            <person name="Park S.-N."/>
            <person name="Lim Y.K."/>
        </authorList>
    </citation>
    <scope>NUCLEOTIDE SEQUENCE [LARGE SCALE GENOMIC DNA]</scope>
    <source>
        <strain evidence="6 7">KCOM 3155</strain>
    </source>
</reference>
<protein>
    <recommendedName>
        <fullName evidence="3">Probable endolytic peptidoglycan transglycosylase RlpA</fullName>
        <ecNumber evidence="3">4.2.2.-</ecNumber>
    </recommendedName>
</protein>
<dbReference type="Pfam" id="PF03330">
    <property type="entry name" value="DPBB_1"/>
    <property type="match status" value="1"/>
</dbReference>
<accession>A0A3S0WL38</accession>
<feature type="chain" id="PRO_5018798502" description="Probable endolytic peptidoglycan transglycosylase RlpA" evidence="3">
    <location>
        <begin position="22"/>
        <end position="123"/>
    </location>
</feature>
<dbReference type="GO" id="GO:0071555">
    <property type="term" value="P:cell wall organization"/>
    <property type="evidence" value="ECO:0007669"/>
    <property type="project" value="UniProtKB-KW"/>
</dbReference>
<organism evidence="6 7">
    <name type="scientific">Prevotella koreensis</name>
    <dbReference type="NCBI Taxonomy" id="2490854"/>
    <lineage>
        <taxon>Bacteria</taxon>
        <taxon>Pseudomonadati</taxon>
        <taxon>Bacteroidota</taxon>
        <taxon>Bacteroidia</taxon>
        <taxon>Bacteroidales</taxon>
        <taxon>Prevotellaceae</taxon>
        <taxon>Prevotella</taxon>
    </lineage>
</organism>
<dbReference type="Gene3D" id="2.40.40.10">
    <property type="entry name" value="RlpA-like domain"/>
    <property type="match status" value="1"/>
</dbReference>
<keyword evidence="3" id="KW-0732">Signal</keyword>
<dbReference type="InterPro" id="IPR036908">
    <property type="entry name" value="RlpA-like_sf"/>
</dbReference>